<dbReference type="Proteomes" id="UP000828390">
    <property type="component" value="Unassembled WGS sequence"/>
</dbReference>
<evidence type="ECO:0000313" key="1">
    <source>
        <dbReference type="EMBL" id="KAH3800495.1"/>
    </source>
</evidence>
<gene>
    <name evidence="1" type="ORF">DPMN_154128</name>
</gene>
<evidence type="ECO:0000313" key="2">
    <source>
        <dbReference type="Proteomes" id="UP000828390"/>
    </source>
</evidence>
<sequence length="63" mass="6970">MCCVCHKRFPEALRGCTSLVIVKCGQCDQCGHWVHLRFCSSVSGETLSSGAFIVHNSRLKSKK</sequence>
<dbReference type="EMBL" id="JAIWYP010000007">
    <property type="protein sequence ID" value="KAH3800495.1"/>
    <property type="molecule type" value="Genomic_DNA"/>
</dbReference>
<accession>A0A9D4J6P9</accession>
<reference evidence="1" key="2">
    <citation type="submission" date="2020-11" db="EMBL/GenBank/DDBJ databases">
        <authorList>
            <person name="McCartney M.A."/>
            <person name="Auch B."/>
            <person name="Kono T."/>
            <person name="Mallez S."/>
            <person name="Becker A."/>
            <person name="Gohl D.M."/>
            <person name="Silverstein K.A.T."/>
            <person name="Koren S."/>
            <person name="Bechman K.B."/>
            <person name="Herman A."/>
            <person name="Abrahante J.E."/>
            <person name="Garbe J."/>
        </authorList>
    </citation>
    <scope>NUCLEOTIDE SEQUENCE</scope>
    <source>
        <strain evidence="1">Duluth1</strain>
        <tissue evidence="1">Whole animal</tissue>
    </source>
</reference>
<keyword evidence="2" id="KW-1185">Reference proteome</keyword>
<name>A0A9D4J6P9_DREPO</name>
<organism evidence="1 2">
    <name type="scientific">Dreissena polymorpha</name>
    <name type="common">Zebra mussel</name>
    <name type="synonym">Mytilus polymorpha</name>
    <dbReference type="NCBI Taxonomy" id="45954"/>
    <lineage>
        <taxon>Eukaryota</taxon>
        <taxon>Metazoa</taxon>
        <taxon>Spiralia</taxon>
        <taxon>Lophotrochozoa</taxon>
        <taxon>Mollusca</taxon>
        <taxon>Bivalvia</taxon>
        <taxon>Autobranchia</taxon>
        <taxon>Heteroconchia</taxon>
        <taxon>Euheterodonta</taxon>
        <taxon>Imparidentia</taxon>
        <taxon>Neoheterodontei</taxon>
        <taxon>Myida</taxon>
        <taxon>Dreissenoidea</taxon>
        <taxon>Dreissenidae</taxon>
        <taxon>Dreissena</taxon>
    </lineage>
</organism>
<comment type="caution">
    <text evidence="1">The sequence shown here is derived from an EMBL/GenBank/DDBJ whole genome shotgun (WGS) entry which is preliminary data.</text>
</comment>
<protein>
    <submittedName>
        <fullName evidence="1">Uncharacterized protein</fullName>
    </submittedName>
</protein>
<dbReference type="AlphaFoldDB" id="A0A9D4J6P9"/>
<proteinExistence type="predicted"/>
<reference evidence="1" key="1">
    <citation type="journal article" date="2019" name="bioRxiv">
        <title>The Genome of the Zebra Mussel, Dreissena polymorpha: A Resource for Invasive Species Research.</title>
        <authorList>
            <person name="McCartney M.A."/>
            <person name="Auch B."/>
            <person name="Kono T."/>
            <person name="Mallez S."/>
            <person name="Zhang Y."/>
            <person name="Obille A."/>
            <person name="Becker A."/>
            <person name="Abrahante J.E."/>
            <person name="Garbe J."/>
            <person name="Badalamenti J.P."/>
            <person name="Herman A."/>
            <person name="Mangelson H."/>
            <person name="Liachko I."/>
            <person name="Sullivan S."/>
            <person name="Sone E.D."/>
            <person name="Koren S."/>
            <person name="Silverstein K.A.T."/>
            <person name="Beckman K.B."/>
            <person name="Gohl D.M."/>
        </authorList>
    </citation>
    <scope>NUCLEOTIDE SEQUENCE</scope>
    <source>
        <strain evidence="1">Duluth1</strain>
        <tissue evidence="1">Whole animal</tissue>
    </source>
</reference>